<dbReference type="PRINTS" id="PR00039">
    <property type="entry name" value="HTHLYSR"/>
</dbReference>
<feature type="domain" description="HTH lysR-type" evidence="6">
    <location>
        <begin position="9"/>
        <end position="66"/>
    </location>
</feature>
<dbReference type="InterPro" id="IPR036390">
    <property type="entry name" value="WH_DNA-bd_sf"/>
</dbReference>
<keyword evidence="5" id="KW-0804">Transcription</keyword>
<dbReference type="SUPFAM" id="SSF46785">
    <property type="entry name" value="Winged helix' DNA-binding domain"/>
    <property type="match status" value="1"/>
</dbReference>
<dbReference type="RefSeq" id="WP_211910015.1">
    <property type="nucleotide sequence ID" value="NZ_CP036498.1"/>
</dbReference>
<comment type="similarity">
    <text evidence="2">Belongs to the LysR transcriptional regulatory family.</text>
</comment>
<dbReference type="Pfam" id="PF00126">
    <property type="entry name" value="HTH_1"/>
    <property type="match status" value="1"/>
</dbReference>
<keyword evidence="3" id="KW-0805">Transcription regulation</keyword>
<gene>
    <name evidence="7" type="ORF">RPMA_22910</name>
</gene>
<dbReference type="PROSITE" id="PS50931">
    <property type="entry name" value="HTH_LYSR"/>
    <property type="match status" value="1"/>
</dbReference>
<dbReference type="Proteomes" id="UP000682843">
    <property type="component" value="Chromosome"/>
</dbReference>
<accession>A0ABX8AFH7</accession>
<evidence type="ECO:0000256" key="2">
    <source>
        <dbReference type="ARBA" id="ARBA00009437"/>
    </source>
</evidence>
<evidence type="ECO:0000313" key="8">
    <source>
        <dbReference type="Proteomes" id="UP000682843"/>
    </source>
</evidence>
<protein>
    <submittedName>
        <fullName evidence="7">LysR family transcriptional regulator</fullName>
    </submittedName>
</protein>
<dbReference type="InterPro" id="IPR005119">
    <property type="entry name" value="LysR_subst-bd"/>
</dbReference>
<evidence type="ECO:0000256" key="1">
    <source>
        <dbReference type="ARBA" id="ARBA00003502"/>
    </source>
</evidence>
<dbReference type="EMBL" id="CP036498">
    <property type="protein sequence ID" value="QUS41374.1"/>
    <property type="molecule type" value="Genomic_DNA"/>
</dbReference>
<dbReference type="InterPro" id="IPR036388">
    <property type="entry name" value="WH-like_DNA-bd_sf"/>
</dbReference>
<dbReference type="Gene3D" id="3.40.190.10">
    <property type="entry name" value="Periplasmic binding protein-like II"/>
    <property type="match status" value="2"/>
</dbReference>
<name>A0ABX8AFH7_9BRAD</name>
<evidence type="ECO:0000256" key="4">
    <source>
        <dbReference type="ARBA" id="ARBA00023125"/>
    </source>
</evidence>
<proteinExistence type="inferred from homology"/>
<dbReference type="PANTHER" id="PTHR30537">
    <property type="entry name" value="HTH-TYPE TRANSCRIPTIONAL REGULATOR"/>
    <property type="match status" value="1"/>
</dbReference>
<evidence type="ECO:0000313" key="7">
    <source>
        <dbReference type="EMBL" id="QUS41374.1"/>
    </source>
</evidence>
<organism evidence="7 8">
    <name type="scientific">Tardiphaga alba</name>
    <dbReference type="NCBI Taxonomy" id="340268"/>
    <lineage>
        <taxon>Bacteria</taxon>
        <taxon>Pseudomonadati</taxon>
        <taxon>Pseudomonadota</taxon>
        <taxon>Alphaproteobacteria</taxon>
        <taxon>Hyphomicrobiales</taxon>
        <taxon>Nitrobacteraceae</taxon>
        <taxon>Tardiphaga</taxon>
    </lineage>
</organism>
<evidence type="ECO:0000256" key="3">
    <source>
        <dbReference type="ARBA" id="ARBA00023015"/>
    </source>
</evidence>
<evidence type="ECO:0000256" key="5">
    <source>
        <dbReference type="ARBA" id="ARBA00023163"/>
    </source>
</evidence>
<dbReference type="Pfam" id="PF03466">
    <property type="entry name" value="LysR_substrate"/>
    <property type="match status" value="1"/>
</dbReference>
<sequence>MPSQPHRLPPFAALVAFDAVLRHGSMTLAAAELGLTQSAISHRLRDLERYFGLTLFERLNPGLRVTDAGHRLSHELTPLLGTLSGLRRHVRGRPQVRPFRIGTGSALLNWWLSPRLPALAAAFPDLAIEVMTWDPAAPRGDVDLGLVWIPREASTEGPCEVRFPDEFVFPIVSPKLLKCHGPHDEWSALPLLAKGHRGEDMGPEWSWTTWLGPNSTRPEAMRFRDISGTLQAAVDGNGVALGRSLLVADALRRRRLKRLGRRSEARLCSKVQIARWRDPTDHDAARMAAWLVANAAS</sequence>
<reference evidence="7 8" key="1">
    <citation type="submission" date="2019-02" db="EMBL/GenBank/DDBJ databases">
        <title>Emended description of the genus Rhodopseudomonas and description of Rhodopseudomonas albus sp. nov., a non-phototrophic, heavy-metal-tolerant bacterium isolated from garden soil.</title>
        <authorList>
            <person name="Bao Z."/>
            <person name="Cao W.W."/>
            <person name="Sato Y."/>
            <person name="Nishizawa T."/>
            <person name="Zhao J."/>
            <person name="Guo Y."/>
            <person name="Ohta H."/>
        </authorList>
    </citation>
    <scope>NUCLEOTIDE SEQUENCE [LARGE SCALE GENOMIC DNA]</scope>
    <source>
        <strain evidence="7 8">SK50-23</strain>
    </source>
</reference>
<dbReference type="InterPro" id="IPR058163">
    <property type="entry name" value="LysR-type_TF_proteobact-type"/>
</dbReference>
<comment type="function">
    <text evidence="1">NodD regulates the expression of the nodABCFE genes which encode other nodulation proteins. NodD is also a negative regulator of its own expression. Binds flavonoids as inducers.</text>
</comment>
<keyword evidence="4" id="KW-0238">DNA-binding</keyword>
<dbReference type="InterPro" id="IPR000847">
    <property type="entry name" value="LysR_HTH_N"/>
</dbReference>
<evidence type="ECO:0000259" key="6">
    <source>
        <dbReference type="PROSITE" id="PS50931"/>
    </source>
</evidence>
<dbReference type="SUPFAM" id="SSF53850">
    <property type="entry name" value="Periplasmic binding protein-like II"/>
    <property type="match status" value="1"/>
</dbReference>
<dbReference type="Gene3D" id="1.10.10.10">
    <property type="entry name" value="Winged helix-like DNA-binding domain superfamily/Winged helix DNA-binding domain"/>
    <property type="match status" value="1"/>
</dbReference>
<keyword evidence="8" id="KW-1185">Reference proteome</keyword>
<dbReference type="PANTHER" id="PTHR30537:SF79">
    <property type="entry name" value="TRANSCRIPTIONAL REGULATOR-RELATED"/>
    <property type="match status" value="1"/>
</dbReference>